<keyword evidence="2" id="KW-0548">Nucleotidyltransferase</keyword>
<feature type="non-terminal residue" evidence="9">
    <location>
        <position position="325"/>
    </location>
</feature>
<proteinExistence type="predicted"/>
<dbReference type="PROSITE" id="PS00141">
    <property type="entry name" value="ASP_PROTEASE"/>
    <property type="match status" value="1"/>
</dbReference>
<dbReference type="GO" id="GO:0004519">
    <property type="term" value="F:endonuclease activity"/>
    <property type="evidence" value="ECO:0007669"/>
    <property type="project" value="UniProtKB-KW"/>
</dbReference>
<dbReference type="InterPro" id="IPR001878">
    <property type="entry name" value="Znf_CCHC"/>
</dbReference>
<evidence type="ECO:0000256" key="6">
    <source>
        <dbReference type="PROSITE-ProRule" id="PRU00047"/>
    </source>
</evidence>
<keyword evidence="10" id="KW-1185">Reference proteome</keyword>
<dbReference type="GO" id="GO:0006508">
    <property type="term" value="P:proteolysis"/>
    <property type="evidence" value="ECO:0007669"/>
    <property type="project" value="InterPro"/>
</dbReference>
<comment type="caution">
    <text evidence="9">The sequence shown here is derived from an EMBL/GenBank/DDBJ whole genome shotgun (WGS) entry which is preliminary data.</text>
</comment>
<dbReference type="EMBL" id="LGUB01001099">
    <property type="protein sequence ID" value="KRH92226.1"/>
    <property type="molecule type" value="Genomic_DNA"/>
</dbReference>
<dbReference type="Gene3D" id="4.10.60.10">
    <property type="entry name" value="Zinc finger, CCHC-type"/>
    <property type="match status" value="1"/>
</dbReference>
<keyword evidence="4" id="KW-0645">Protease</keyword>
<dbReference type="VEuPathDB" id="MicrosporidiaDB:M153_95840003"/>
<dbReference type="InterPro" id="IPR021109">
    <property type="entry name" value="Peptidase_aspartic_dom_sf"/>
</dbReference>
<name>A0A0R0LRW7_9MICR</name>
<evidence type="ECO:0000256" key="7">
    <source>
        <dbReference type="SAM" id="MobiDB-lite"/>
    </source>
</evidence>
<dbReference type="Proteomes" id="UP000051530">
    <property type="component" value="Unassembled WGS sequence"/>
</dbReference>
<evidence type="ECO:0000259" key="8">
    <source>
        <dbReference type="PROSITE" id="PS50158"/>
    </source>
</evidence>
<dbReference type="InterPro" id="IPR050951">
    <property type="entry name" value="Retrovirus_Pol_polyprotein"/>
</dbReference>
<dbReference type="InterPro" id="IPR041588">
    <property type="entry name" value="Integrase_H2C2"/>
</dbReference>
<feature type="region of interest" description="Disordered" evidence="7">
    <location>
        <begin position="33"/>
        <end position="53"/>
    </location>
</feature>
<dbReference type="Pfam" id="PF17921">
    <property type="entry name" value="Integrase_H2C2"/>
    <property type="match status" value="1"/>
</dbReference>
<reference evidence="9 10" key="1">
    <citation type="submission" date="2015-07" db="EMBL/GenBank/DDBJ databases">
        <title>The genome of Pseudoloma neurophilia, a relevant intracellular parasite of the zebrafish.</title>
        <authorList>
            <person name="Ndikumana S."/>
            <person name="Pelin A."/>
            <person name="Sanders J."/>
            <person name="Corradi N."/>
        </authorList>
    </citation>
    <scope>NUCLEOTIDE SEQUENCE [LARGE SCALE GENOMIC DNA]</scope>
    <source>
        <strain evidence="9 10">MK1</strain>
    </source>
</reference>
<dbReference type="OrthoDB" id="8051079at2759"/>
<keyword evidence="5" id="KW-0255">Endonuclease</keyword>
<keyword evidence="6" id="KW-0863">Zinc-finger</keyword>
<dbReference type="AlphaFoldDB" id="A0A0R0LRW7"/>
<dbReference type="GO" id="GO:0004190">
    <property type="term" value="F:aspartic-type endopeptidase activity"/>
    <property type="evidence" value="ECO:0007669"/>
    <property type="project" value="UniProtKB-KW"/>
</dbReference>
<dbReference type="PANTHER" id="PTHR37984">
    <property type="entry name" value="PROTEIN CBG26694"/>
    <property type="match status" value="1"/>
</dbReference>
<dbReference type="Pfam" id="PF13975">
    <property type="entry name" value="gag-asp_proteas"/>
    <property type="match status" value="1"/>
</dbReference>
<sequence length="325" mass="36539">EYENCKDWMSVMKIARYRDEENEKLNKNVNLLRKESGDNPDTATTNTTAVDHKGSQKKGPTCFFCKKHGHLKRDCEKKKQWDEKNKSTSHVSSQEKLNVLEVSVDQFQEDSRPKLEARKDNLRIQILLDSGATANFISSETVNQLGLEFKAKSQETNLAVGSTKIIGETELELKITKTGAKEKLVLKVIPNLSSNIIIGANGLEQLGLTINYVQKEIIYITGESEKYGLNVSLSPKEVAVLEFDENDIINKAHIELGHSGIEATTLFITGIYDMKNVKEKVKHVISKCQTCTEFSHGDKNLQKFKLRLTGPFEKVGLDVIGPLRK</sequence>
<evidence type="ECO:0000256" key="2">
    <source>
        <dbReference type="ARBA" id="ARBA00022695"/>
    </source>
</evidence>
<keyword evidence="4" id="KW-0064">Aspartyl protease</keyword>
<protein>
    <submittedName>
        <fullName evidence="9">Putative retrotransposon ty-1 subclass</fullName>
    </submittedName>
</protein>
<feature type="domain" description="CCHC-type" evidence="8">
    <location>
        <begin position="62"/>
        <end position="77"/>
    </location>
</feature>
<dbReference type="CDD" id="cd00303">
    <property type="entry name" value="retropepsin_like"/>
    <property type="match status" value="1"/>
</dbReference>
<dbReference type="GO" id="GO:0003676">
    <property type="term" value="F:nucleic acid binding"/>
    <property type="evidence" value="ECO:0007669"/>
    <property type="project" value="InterPro"/>
</dbReference>
<dbReference type="InterPro" id="IPR001969">
    <property type="entry name" value="Aspartic_peptidase_AS"/>
</dbReference>
<dbReference type="PROSITE" id="PS50158">
    <property type="entry name" value="ZF_CCHC"/>
    <property type="match status" value="1"/>
</dbReference>
<evidence type="ECO:0000256" key="4">
    <source>
        <dbReference type="ARBA" id="ARBA00022750"/>
    </source>
</evidence>
<feature type="non-terminal residue" evidence="9">
    <location>
        <position position="1"/>
    </location>
</feature>
<accession>A0A0R0LRW7</accession>
<evidence type="ECO:0000313" key="10">
    <source>
        <dbReference type="Proteomes" id="UP000051530"/>
    </source>
</evidence>
<keyword evidence="6" id="KW-0479">Metal-binding</keyword>
<keyword evidence="1" id="KW-0808">Transferase</keyword>
<evidence type="ECO:0000256" key="5">
    <source>
        <dbReference type="ARBA" id="ARBA00022759"/>
    </source>
</evidence>
<feature type="compositionally biased region" description="Low complexity" evidence="7">
    <location>
        <begin position="39"/>
        <end position="49"/>
    </location>
</feature>
<evidence type="ECO:0000256" key="1">
    <source>
        <dbReference type="ARBA" id="ARBA00022679"/>
    </source>
</evidence>
<dbReference type="Gene3D" id="1.10.340.70">
    <property type="match status" value="1"/>
</dbReference>
<keyword evidence="6" id="KW-0862">Zinc</keyword>
<keyword evidence="5" id="KW-0378">Hydrolase</keyword>
<dbReference type="PANTHER" id="PTHR37984:SF5">
    <property type="entry name" value="PROTEIN NYNRIN-LIKE"/>
    <property type="match status" value="1"/>
</dbReference>
<dbReference type="SUPFAM" id="SSF50630">
    <property type="entry name" value="Acid proteases"/>
    <property type="match status" value="1"/>
</dbReference>
<keyword evidence="3" id="KW-0540">Nuclease</keyword>
<dbReference type="GO" id="GO:0008270">
    <property type="term" value="F:zinc ion binding"/>
    <property type="evidence" value="ECO:0007669"/>
    <property type="project" value="UniProtKB-KW"/>
</dbReference>
<gene>
    <name evidence="9" type="ORF">M153_95840003</name>
</gene>
<evidence type="ECO:0000313" key="9">
    <source>
        <dbReference type="EMBL" id="KRH92226.1"/>
    </source>
</evidence>
<dbReference type="GO" id="GO:0016779">
    <property type="term" value="F:nucleotidyltransferase activity"/>
    <property type="evidence" value="ECO:0007669"/>
    <property type="project" value="UniProtKB-KW"/>
</dbReference>
<organism evidence="9 10">
    <name type="scientific">Pseudoloma neurophilia</name>
    <dbReference type="NCBI Taxonomy" id="146866"/>
    <lineage>
        <taxon>Eukaryota</taxon>
        <taxon>Fungi</taxon>
        <taxon>Fungi incertae sedis</taxon>
        <taxon>Microsporidia</taxon>
        <taxon>Pseudoloma</taxon>
    </lineage>
</organism>
<dbReference type="SUPFAM" id="SSF57756">
    <property type="entry name" value="Retrovirus zinc finger-like domains"/>
    <property type="match status" value="1"/>
</dbReference>
<dbReference type="Gene3D" id="2.40.70.10">
    <property type="entry name" value="Acid Proteases"/>
    <property type="match status" value="1"/>
</dbReference>
<evidence type="ECO:0000256" key="3">
    <source>
        <dbReference type="ARBA" id="ARBA00022722"/>
    </source>
</evidence>
<dbReference type="InterPro" id="IPR036875">
    <property type="entry name" value="Znf_CCHC_sf"/>
</dbReference>